<evidence type="ECO:0000256" key="1">
    <source>
        <dbReference type="SAM" id="MobiDB-lite"/>
    </source>
</evidence>
<accession>A0ABV9N828</accession>
<feature type="region of interest" description="Disordered" evidence="1">
    <location>
        <begin position="181"/>
        <end position="204"/>
    </location>
</feature>
<evidence type="ECO:0000313" key="4">
    <source>
        <dbReference type="Proteomes" id="UP001596024"/>
    </source>
</evidence>
<feature type="transmembrane region" description="Helical" evidence="2">
    <location>
        <begin position="276"/>
        <end position="294"/>
    </location>
</feature>
<feature type="transmembrane region" description="Helical" evidence="2">
    <location>
        <begin position="114"/>
        <end position="134"/>
    </location>
</feature>
<dbReference type="Pfam" id="PF12412">
    <property type="entry name" value="DUF3667"/>
    <property type="match status" value="1"/>
</dbReference>
<feature type="transmembrane region" description="Helical" evidence="2">
    <location>
        <begin position="242"/>
        <end position="264"/>
    </location>
</feature>
<keyword evidence="2" id="KW-1133">Transmembrane helix</keyword>
<gene>
    <name evidence="3" type="ORF">ACFPB0_03875</name>
</gene>
<keyword evidence="2" id="KW-0472">Membrane</keyword>
<dbReference type="RefSeq" id="WP_371392168.1">
    <property type="nucleotide sequence ID" value="NZ_CP163421.1"/>
</dbReference>
<keyword evidence="2" id="KW-0812">Transmembrane</keyword>
<reference evidence="4" key="1">
    <citation type="journal article" date="2019" name="Int. J. Syst. Evol. Microbiol.">
        <title>The Global Catalogue of Microorganisms (GCM) 10K type strain sequencing project: providing services to taxonomists for standard genome sequencing and annotation.</title>
        <authorList>
            <consortium name="The Broad Institute Genomics Platform"/>
            <consortium name="The Broad Institute Genome Sequencing Center for Infectious Disease"/>
            <person name="Wu L."/>
            <person name="Ma J."/>
        </authorList>
    </citation>
    <scope>NUCLEOTIDE SEQUENCE [LARGE SCALE GENOMIC DNA]</scope>
    <source>
        <strain evidence="4">CCUG 62981</strain>
    </source>
</reference>
<feature type="compositionally biased region" description="Low complexity" evidence="1">
    <location>
        <begin position="193"/>
        <end position="204"/>
    </location>
</feature>
<name>A0ABV9N828_9PROT</name>
<protein>
    <submittedName>
        <fullName evidence="3">DUF3667 domain-containing protein</fullName>
    </submittedName>
</protein>
<dbReference type="EMBL" id="JBHSGQ010000001">
    <property type="protein sequence ID" value="MFC4724422.1"/>
    <property type="molecule type" value="Genomic_DNA"/>
</dbReference>
<sequence>MNENLGEAADTVIEHAQADALGGLAAGRGDDGGSDGICRNCGAELVGEFCHSCGQSARSLRRPFWTLVKESVETLFVMDGRLAQTLPALMVYPGRVSRDYLDGRRARFIPPFRLYVFASLIFFVLLPLTLGQGIGFDPSMGGIDTAREQLEQARDSGEMSEEEYREAVEGLGLAESILRGGAPQATPQDAPERSPSASPEAAMPPEALEALREAGRTGDVDATGLGFVRDNASALWAETRRWVPRIMFVLLPVYAALLALVYLWRRRFLYFDHLIVSLHFHAALFLAMTVTVLASMVIGWGWATLGLLIYANAYLYRINRVVYGRGRFGSVVRTLTLDALYFFFLMTGLLMAVIFGAMSLSN</sequence>
<proteinExistence type="predicted"/>
<keyword evidence="4" id="KW-1185">Reference proteome</keyword>
<organism evidence="3 4">
    <name type="scientific">Glycocaulis abyssi</name>
    <dbReference type="NCBI Taxonomy" id="1433403"/>
    <lineage>
        <taxon>Bacteria</taxon>
        <taxon>Pseudomonadati</taxon>
        <taxon>Pseudomonadota</taxon>
        <taxon>Alphaproteobacteria</taxon>
        <taxon>Maricaulales</taxon>
        <taxon>Maricaulaceae</taxon>
        <taxon>Glycocaulis</taxon>
    </lineage>
</organism>
<comment type="caution">
    <text evidence="3">The sequence shown here is derived from an EMBL/GenBank/DDBJ whole genome shotgun (WGS) entry which is preliminary data.</text>
</comment>
<evidence type="ECO:0000256" key="2">
    <source>
        <dbReference type="SAM" id="Phobius"/>
    </source>
</evidence>
<feature type="transmembrane region" description="Helical" evidence="2">
    <location>
        <begin position="339"/>
        <end position="360"/>
    </location>
</feature>
<dbReference type="InterPro" id="IPR022134">
    <property type="entry name" value="DUF3667"/>
</dbReference>
<feature type="transmembrane region" description="Helical" evidence="2">
    <location>
        <begin position="300"/>
        <end position="318"/>
    </location>
</feature>
<evidence type="ECO:0000313" key="3">
    <source>
        <dbReference type="EMBL" id="MFC4724422.1"/>
    </source>
</evidence>
<dbReference type="Proteomes" id="UP001596024">
    <property type="component" value="Unassembled WGS sequence"/>
</dbReference>